<sequence>MSRNIDVEKYRRHNESDRQWHLKKIFISRYKSEYDEDRLLCLAQCFVNIQTIGCRYSLKIMKQIQEMSKELEPLILEQLNLSIKKQNHQNLPPNQTESIQTAKIPAKQPKQNEPNCPSQKPKLISKTHLVSDREIQIKQTPKPKIQILTRETINPAANSNQPNKPTQPISYKNALNSSNSCQQSKLSKPVQSPSVPATTSELAPAASTLPIPYGLSPNFKENSRNVLLKMIKRENNRPNDPLSVLVGPGSPAINNSEKCEDSKFLRLSKINKLRDELRSIKLELDENFNFVEFFDNFCSKNSIEIKYGQKLEGDLYFGELFVETFRLVTEKNKKKKKCKNSTYKKAFEILKSQSELAVKLAKDQDFEYELYVLSTDLSSANDNSNKRKINDLNSMLKSMTLPKENDLNDLTLNDSKESQCEIEEDNDNDDDEDKKSPPFNKKDKVKKNLGTFNLFIPSDNLAGLIDATNLDNFLHERNSIQILNQSCSKNNCKLEFEIKNRGECNQSVKKVVSGDQIEVDSENEISESNETKRFKCKCLINGNRVSSAYSVSKTDSKRLSALKAIKFLAKIFPVIKETNYQSLNNIITSDKSNSSFLKISNDDLFGTLVPPTIFETPMNSLDSCSTMANISNQSFGEKLMKKMGWKGEGHGLGRKEQGLLKPIEFVDMNRSRFGFGYNYHFCDDYDDELQELDCAEAVSNLNINQTKNADIKEEIPKSKPKNKVKIYQFISNIRKLLNDFVQSTTEKDLVFEKNLSIEDRKIIHKEAHRYGLKTHSEGNGTDRFIVVRKKKTSNEIFDSVLKNGGELNKFAIISHGDLA</sequence>
<feature type="region of interest" description="Disordered" evidence="9">
    <location>
        <begin position="153"/>
        <end position="201"/>
    </location>
</feature>
<evidence type="ECO:0000313" key="15">
    <source>
        <dbReference type="Proteomes" id="UP000276133"/>
    </source>
</evidence>
<comment type="subcellular location">
    <subcellularLocation>
        <location evidence="1">Nucleus</location>
    </subcellularLocation>
</comment>
<keyword evidence="7" id="KW-0539">Nucleus</keyword>
<feature type="domain" description="XRN2-binding (XTBD)" evidence="13">
    <location>
        <begin position="7"/>
        <end position="91"/>
    </location>
</feature>
<dbReference type="InterPro" id="IPR036867">
    <property type="entry name" value="R3H_dom_sf"/>
</dbReference>
<proteinExistence type="predicted"/>
<comment type="caution">
    <text evidence="14">The sequence shown here is derived from an EMBL/GenBank/DDBJ whole genome shotgun (WGS) entry which is preliminary data.</text>
</comment>
<dbReference type="GO" id="GO:0004386">
    <property type="term" value="F:helicase activity"/>
    <property type="evidence" value="ECO:0007669"/>
    <property type="project" value="UniProtKB-KW"/>
</dbReference>
<evidence type="ECO:0000259" key="13">
    <source>
        <dbReference type="PROSITE" id="PS51827"/>
    </source>
</evidence>
<evidence type="ECO:0000256" key="4">
    <source>
        <dbReference type="ARBA" id="ARBA00022806"/>
    </source>
</evidence>
<evidence type="ECO:0000256" key="9">
    <source>
        <dbReference type="SAM" id="MobiDB-lite"/>
    </source>
</evidence>
<dbReference type="GO" id="GO:0003677">
    <property type="term" value="F:DNA binding"/>
    <property type="evidence" value="ECO:0007669"/>
    <property type="project" value="UniProtKB-ARBA"/>
</dbReference>
<keyword evidence="5" id="KW-0067">ATP-binding</keyword>
<dbReference type="SMART" id="SM00443">
    <property type="entry name" value="G_patch"/>
    <property type="match status" value="1"/>
</dbReference>
<accession>A0A3M7SGC8</accession>
<dbReference type="PROSITE" id="PS50174">
    <property type="entry name" value="G_PATCH"/>
    <property type="match status" value="1"/>
</dbReference>
<feature type="region of interest" description="Disordered" evidence="9">
    <location>
        <begin position="405"/>
        <end position="442"/>
    </location>
</feature>
<feature type="domain" description="DRBM" evidence="10">
    <location>
        <begin position="478"/>
        <end position="570"/>
    </location>
</feature>
<feature type="compositionally biased region" description="Basic and acidic residues" evidence="9">
    <location>
        <begin position="433"/>
        <end position="442"/>
    </location>
</feature>
<evidence type="ECO:0000313" key="14">
    <source>
        <dbReference type="EMBL" id="RNA34769.1"/>
    </source>
</evidence>
<dbReference type="Gene3D" id="3.30.1370.50">
    <property type="entry name" value="R3H-like domain"/>
    <property type="match status" value="1"/>
</dbReference>
<organism evidence="14 15">
    <name type="scientific">Brachionus plicatilis</name>
    <name type="common">Marine rotifer</name>
    <name type="synonym">Brachionus muelleri</name>
    <dbReference type="NCBI Taxonomy" id="10195"/>
    <lineage>
        <taxon>Eukaryota</taxon>
        <taxon>Metazoa</taxon>
        <taxon>Spiralia</taxon>
        <taxon>Gnathifera</taxon>
        <taxon>Rotifera</taxon>
        <taxon>Eurotatoria</taxon>
        <taxon>Monogononta</taxon>
        <taxon>Pseudotrocha</taxon>
        <taxon>Ploima</taxon>
        <taxon>Brachionidae</taxon>
        <taxon>Brachionus</taxon>
    </lineage>
</organism>
<dbReference type="PROSITE" id="PS51061">
    <property type="entry name" value="R3H"/>
    <property type="match status" value="1"/>
</dbReference>
<dbReference type="STRING" id="10195.A0A3M7SGC8"/>
<dbReference type="GO" id="GO:0005634">
    <property type="term" value="C:nucleus"/>
    <property type="evidence" value="ECO:0007669"/>
    <property type="project" value="UniProtKB-SubCell"/>
</dbReference>
<keyword evidence="6 8" id="KW-0694">RNA-binding</keyword>
<protein>
    <submittedName>
        <fullName evidence="14">NF-kappa-B-repressing factor-like</fullName>
    </submittedName>
</protein>
<name>A0A3M7SGC8_BRAPC</name>
<keyword evidence="15" id="KW-1185">Reference proteome</keyword>
<feature type="domain" description="R3H" evidence="12">
    <location>
        <begin position="727"/>
        <end position="791"/>
    </location>
</feature>
<dbReference type="Gene3D" id="3.30.160.20">
    <property type="match status" value="1"/>
</dbReference>
<dbReference type="EMBL" id="REGN01001418">
    <property type="protein sequence ID" value="RNA34769.1"/>
    <property type="molecule type" value="Genomic_DNA"/>
</dbReference>
<dbReference type="SMART" id="SM00393">
    <property type="entry name" value="R3H"/>
    <property type="match status" value="1"/>
</dbReference>
<evidence type="ECO:0000256" key="3">
    <source>
        <dbReference type="ARBA" id="ARBA00022801"/>
    </source>
</evidence>
<dbReference type="InterPro" id="IPR001374">
    <property type="entry name" value="R3H_dom"/>
</dbReference>
<gene>
    <name evidence="14" type="ORF">BpHYR1_045511</name>
</gene>
<evidence type="ECO:0000259" key="12">
    <source>
        <dbReference type="PROSITE" id="PS51061"/>
    </source>
</evidence>
<evidence type="ECO:0000259" key="10">
    <source>
        <dbReference type="PROSITE" id="PS50137"/>
    </source>
</evidence>
<dbReference type="FunFam" id="3.30.1370.50:FF:000002">
    <property type="entry name" value="Immunoglobulin mu DNA-binding protein 2"/>
    <property type="match status" value="1"/>
</dbReference>
<feature type="compositionally biased region" description="Acidic residues" evidence="9">
    <location>
        <begin position="420"/>
        <end position="432"/>
    </location>
</feature>
<dbReference type="GO" id="GO:0003723">
    <property type="term" value="F:RNA binding"/>
    <property type="evidence" value="ECO:0007669"/>
    <property type="project" value="UniProtKB-UniRule"/>
</dbReference>
<dbReference type="PROSITE" id="PS50137">
    <property type="entry name" value="DS_RBD"/>
    <property type="match status" value="1"/>
</dbReference>
<dbReference type="Pfam" id="PF01585">
    <property type="entry name" value="G-patch"/>
    <property type="match status" value="1"/>
</dbReference>
<dbReference type="PANTHER" id="PTHR48430:SF1">
    <property type="entry name" value="PARTNER OF XRN-2 PROTEIN 1"/>
    <property type="match status" value="1"/>
</dbReference>
<dbReference type="CDD" id="cd02325">
    <property type="entry name" value="R3H"/>
    <property type="match status" value="1"/>
</dbReference>
<dbReference type="SUPFAM" id="SSF82708">
    <property type="entry name" value="R3H domain"/>
    <property type="match status" value="1"/>
</dbReference>
<dbReference type="InterPro" id="IPR014720">
    <property type="entry name" value="dsRBD_dom"/>
</dbReference>
<dbReference type="InterPro" id="IPR000467">
    <property type="entry name" value="G_patch_dom"/>
</dbReference>
<dbReference type="OrthoDB" id="2359216at2759"/>
<dbReference type="Pfam" id="PF01424">
    <property type="entry name" value="R3H"/>
    <property type="match status" value="1"/>
</dbReference>
<dbReference type="InterPro" id="IPR021859">
    <property type="entry name" value="XTBD"/>
</dbReference>
<evidence type="ECO:0000256" key="1">
    <source>
        <dbReference type="ARBA" id="ARBA00004123"/>
    </source>
</evidence>
<reference evidence="14 15" key="1">
    <citation type="journal article" date="2018" name="Sci. Rep.">
        <title>Genomic signatures of local adaptation to the degree of environmental predictability in rotifers.</title>
        <authorList>
            <person name="Franch-Gras L."/>
            <person name="Hahn C."/>
            <person name="Garcia-Roger E.M."/>
            <person name="Carmona M.J."/>
            <person name="Serra M."/>
            <person name="Gomez A."/>
        </authorList>
    </citation>
    <scope>NUCLEOTIDE SEQUENCE [LARGE SCALE GENOMIC DNA]</scope>
    <source>
        <strain evidence="14">HYR1</strain>
    </source>
</reference>
<dbReference type="Proteomes" id="UP000276133">
    <property type="component" value="Unassembled WGS sequence"/>
</dbReference>
<dbReference type="Pfam" id="PF11952">
    <property type="entry name" value="XTBD"/>
    <property type="match status" value="1"/>
</dbReference>
<evidence type="ECO:0000256" key="8">
    <source>
        <dbReference type="PROSITE-ProRule" id="PRU00266"/>
    </source>
</evidence>
<dbReference type="PANTHER" id="PTHR48430">
    <property type="entry name" value="PARTNER OF XRN-2 PROTEIN 1"/>
    <property type="match status" value="1"/>
</dbReference>
<dbReference type="GO" id="GO:0016787">
    <property type="term" value="F:hydrolase activity"/>
    <property type="evidence" value="ECO:0007669"/>
    <property type="project" value="UniProtKB-KW"/>
</dbReference>
<dbReference type="PROSITE" id="PS51827">
    <property type="entry name" value="XTBD"/>
    <property type="match status" value="1"/>
</dbReference>
<evidence type="ECO:0000256" key="7">
    <source>
        <dbReference type="ARBA" id="ARBA00023242"/>
    </source>
</evidence>
<dbReference type="AlphaFoldDB" id="A0A3M7SGC8"/>
<dbReference type="SUPFAM" id="SSF54768">
    <property type="entry name" value="dsRNA-binding domain-like"/>
    <property type="match status" value="1"/>
</dbReference>
<evidence type="ECO:0000259" key="11">
    <source>
        <dbReference type="PROSITE" id="PS50174"/>
    </source>
</evidence>
<keyword evidence="2" id="KW-0547">Nucleotide-binding</keyword>
<feature type="domain" description="G-patch" evidence="11">
    <location>
        <begin position="632"/>
        <end position="680"/>
    </location>
</feature>
<keyword evidence="3" id="KW-0378">Hydrolase</keyword>
<evidence type="ECO:0000256" key="6">
    <source>
        <dbReference type="ARBA" id="ARBA00022884"/>
    </source>
</evidence>
<keyword evidence="4" id="KW-0347">Helicase</keyword>
<dbReference type="GO" id="GO:0005524">
    <property type="term" value="F:ATP binding"/>
    <property type="evidence" value="ECO:0007669"/>
    <property type="project" value="UniProtKB-KW"/>
</dbReference>
<evidence type="ECO:0000256" key="2">
    <source>
        <dbReference type="ARBA" id="ARBA00022741"/>
    </source>
</evidence>
<evidence type="ECO:0000256" key="5">
    <source>
        <dbReference type="ARBA" id="ARBA00022840"/>
    </source>
</evidence>